<evidence type="ECO:0000313" key="3">
    <source>
        <dbReference type="EMBL" id="MBJ8342259.1"/>
    </source>
</evidence>
<dbReference type="Pfam" id="PF05305">
    <property type="entry name" value="DUF732"/>
    <property type="match status" value="1"/>
</dbReference>
<feature type="signal peptide" evidence="1">
    <location>
        <begin position="1"/>
        <end position="32"/>
    </location>
</feature>
<organism evidence="3 4">
    <name type="scientific">Antrihabitans stalagmiti</name>
    <dbReference type="NCBI Taxonomy" id="2799499"/>
    <lineage>
        <taxon>Bacteria</taxon>
        <taxon>Bacillati</taxon>
        <taxon>Actinomycetota</taxon>
        <taxon>Actinomycetes</taxon>
        <taxon>Mycobacteriales</taxon>
        <taxon>Nocardiaceae</taxon>
        <taxon>Antrihabitans</taxon>
    </lineage>
</organism>
<dbReference type="EMBL" id="JAEMNV010000010">
    <property type="protein sequence ID" value="MBJ8342259.1"/>
    <property type="molecule type" value="Genomic_DNA"/>
</dbReference>
<evidence type="ECO:0000313" key="4">
    <source>
        <dbReference type="Proteomes" id="UP000655868"/>
    </source>
</evidence>
<dbReference type="Proteomes" id="UP000655868">
    <property type="component" value="Unassembled WGS sequence"/>
</dbReference>
<feature type="chain" id="PRO_5037094414" evidence="1">
    <location>
        <begin position="33"/>
        <end position="116"/>
    </location>
</feature>
<gene>
    <name evidence="3" type="ORF">JGU71_25535</name>
</gene>
<feature type="domain" description="DUF732" evidence="2">
    <location>
        <begin position="39"/>
        <end position="109"/>
    </location>
</feature>
<name>A0A934NVX2_9NOCA</name>
<dbReference type="InterPro" id="IPR007969">
    <property type="entry name" value="DUF732"/>
</dbReference>
<keyword evidence="1" id="KW-0732">Signal</keyword>
<comment type="caution">
    <text evidence="3">The sequence shown here is derived from an EMBL/GenBank/DDBJ whole genome shotgun (WGS) entry which is preliminary data.</text>
</comment>
<dbReference type="RefSeq" id="WP_199707635.1">
    <property type="nucleotide sequence ID" value="NZ_JAEMNV010000010.1"/>
</dbReference>
<protein>
    <submittedName>
        <fullName evidence="3">DUF732 domain-containing protein</fullName>
    </submittedName>
</protein>
<evidence type="ECO:0000256" key="1">
    <source>
        <dbReference type="SAM" id="SignalP"/>
    </source>
</evidence>
<accession>A0A934NVX2</accession>
<evidence type="ECO:0000259" key="2">
    <source>
        <dbReference type="Pfam" id="PF05305"/>
    </source>
</evidence>
<proteinExistence type="predicted"/>
<dbReference type="AlphaFoldDB" id="A0A934NVX2"/>
<reference evidence="3" key="1">
    <citation type="submission" date="2020-12" db="EMBL/GenBank/DDBJ databases">
        <title>Antrihabitans popcorni sp. nov. and Antrihabitans auranticaus sp. nov., isolated from a larva cave.</title>
        <authorList>
            <person name="Lee S.D."/>
            <person name="Kim I.S."/>
        </authorList>
    </citation>
    <scope>NUCLEOTIDE SEQUENCE</scope>
    <source>
        <strain evidence="3">YC3-6</strain>
    </source>
</reference>
<sequence length="116" mass="12174">MNANRIKSIVRTSSVAAFIAVAALGTAGVANAAPSLTADDRDFLALLEGEGIDIGSDSKAINLGHHICESFDEGYSFETVAQEGRDQSDLTDYEIGYTIGAAVYAYCPSNLDVIPV</sequence>
<keyword evidence="4" id="KW-1185">Reference proteome</keyword>